<sequence length="714" mass="79021">MGIYCDFNTAAPRKNASLVEKEQLKAQLLLNIRSCLSYLLPRGIFRGDKFYVGNVQGDKGKSLVVELSGSEAGLWHDFATGEGGDIIDLWAEVHRKSTRTEFTEVMDSIAEWLGHFKKIKTDKTAGNPTAYWDYYDEKGQALVRVYRYDDDSGKRYLPFDIKKSTFSVPEIRPLYNIPGILKSDKVVLVEGEKCAEALIEQGITATTTMSGANAPIEKTDWTPLKGKHIIIWPDNDEAGKRYAENAAKKLLDLGVASLAVLEIPQDKPEKWDAADCVKEGISIEEFLASTPLLTIDTPSTDIPNTSNMKSLERSTKQPLNILDWSVSRYLGSVPIQRFLVEGLFPLGVTSIVAAMGDTGKGMLLLDLALKVASDADQICGFGSLVTEHGSVVIFSAEDDAGEIHRRLDRLDPSSKRAEYQNRLFIIPIPNTGEPFSIVKSNMRGKCPETSDKFEDICRQLDKVKDLKLIVFDPLVSFVHANINSDPEMGYYAMGLLGNLANETGAAVIVAHHMRKPKCSEPITTVEQARDAIRGTTALVDGVRCSFALWPASKEHQNTVFNTLKVSKVNNAVYQGAIVKSNGATDRNIRTYLRSSTGLLEDISEEFKLGKLSDEYLKKILMQAIAVSAEEGHPFTHTGGPGVFQQRHRLPAAFHGVSRHRLERLAQELLNERKIVKGMATNSKEDKWLDIKTGSFARGEGKFKLGAGRFEIGNF</sequence>
<dbReference type="AlphaFoldDB" id="A0AAU8MLH9"/>
<organism evidence="1">
    <name type="scientific">Wolbachia endosymbiont of Ephestia elutella</name>
    <dbReference type="NCBI Taxonomy" id="3231696"/>
    <lineage>
        <taxon>Bacteria</taxon>
        <taxon>Pseudomonadati</taxon>
        <taxon>Pseudomonadota</taxon>
        <taxon>Alphaproteobacteria</taxon>
        <taxon>Rickettsiales</taxon>
        <taxon>Anaplasmataceae</taxon>
        <taxon>Wolbachieae</taxon>
        <taxon>Wolbachia</taxon>
    </lineage>
</organism>
<dbReference type="CDD" id="cd01029">
    <property type="entry name" value="TOPRIM_primases"/>
    <property type="match status" value="1"/>
</dbReference>
<protein>
    <submittedName>
        <fullName evidence="1">AAA family ATPase</fullName>
    </submittedName>
</protein>
<accession>A0AAU8MLH9</accession>
<dbReference type="SUPFAM" id="SSF57783">
    <property type="entry name" value="Zinc beta-ribbon"/>
    <property type="match status" value="1"/>
</dbReference>
<dbReference type="SUPFAM" id="SSF52540">
    <property type="entry name" value="P-loop containing nucleoside triphosphate hydrolases"/>
    <property type="match status" value="1"/>
</dbReference>
<name>A0AAU8MLH9_9RICK</name>
<dbReference type="EMBL" id="CP159923">
    <property type="protein sequence ID" value="XCO72503.1"/>
    <property type="molecule type" value="Genomic_DNA"/>
</dbReference>
<dbReference type="SUPFAM" id="SSF56731">
    <property type="entry name" value="DNA primase core"/>
    <property type="match status" value="1"/>
</dbReference>
<gene>
    <name evidence="1" type="ORF">ABS251_05070</name>
</gene>
<dbReference type="InterPro" id="IPR034154">
    <property type="entry name" value="TOPRIM_DnaG/twinkle"/>
</dbReference>
<dbReference type="Gene3D" id="3.40.1360.10">
    <property type="match status" value="1"/>
</dbReference>
<dbReference type="Gene3D" id="3.40.50.300">
    <property type="entry name" value="P-loop containing nucleotide triphosphate hydrolases"/>
    <property type="match status" value="1"/>
</dbReference>
<proteinExistence type="predicted"/>
<evidence type="ECO:0000313" key="1">
    <source>
        <dbReference type="EMBL" id="XCO72503.1"/>
    </source>
</evidence>
<dbReference type="InterPro" id="IPR027417">
    <property type="entry name" value="P-loop_NTPase"/>
</dbReference>
<dbReference type="Pfam" id="PF13155">
    <property type="entry name" value="Toprim_2"/>
    <property type="match status" value="1"/>
</dbReference>
<dbReference type="Pfam" id="PF13481">
    <property type="entry name" value="AAA_25"/>
    <property type="match status" value="1"/>
</dbReference>
<reference evidence="1" key="1">
    <citation type="submission" date="2024-06" db="EMBL/GenBank/DDBJ databases">
        <authorList>
            <person name="Al-Khalidi N."/>
            <person name="Al-Zurfi S.M."/>
            <person name="Lahuf A."/>
        </authorList>
    </citation>
    <scope>NUCLEOTIDE SEQUENCE</scope>
    <source>
        <strain evidence="1">Karbala-1</strain>
    </source>
</reference>